<feature type="signal peptide" evidence="1">
    <location>
        <begin position="1"/>
        <end position="31"/>
    </location>
</feature>
<dbReference type="RefSeq" id="WP_215620607.1">
    <property type="nucleotide sequence ID" value="NZ_CP076134.1"/>
</dbReference>
<evidence type="ECO:0000313" key="2">
    <source>
        <dbReference type="EMBL" id="QWG11746.1"/>
    </source>
</evidence>
<dbReference type="EMBL" id="CP076134">
    <property type="protein sequence ID" value="QWG11746.1"/>
    <property type="molecule type" value="Genomic_DNA"/>
</dbReference>
<name>A0A975RLS6_9BRAD</name>
<accession>A0A975RLS6</accession>
<organism evidence="2 3">
    <name type="scientific">Bradyrhizobium sediminis</name>
    <dbReference type="NCBI Taxonomy" id="2840469"/>
    <lineage>
        <taxon>Bacteria</taxon>
        <taxon>Pseudomonadati</taxon>
        <taxon>Pseudomonadota</taxon>
        <taxon>Alphaproteobacteria</taxon>
        <taxon>Hyphomicrobiales</taxon>
        <taxon>Nitrobacteraceae</taxon>
        <taxon>Bradyrhizobium</taxon>
    </lineage>
</organism>
<feature type="chain" id="PRO_5037171643" evidence="1">
    <location>
        <begin position="32"/>
        <end position="167"/>
    </location>
</feature>
<reference evidence="2" key="1">
    <citation type="submission" date="2021-06" db="EMBL/GenBank/DDBJ databases">
        <title>Bradyrhizobium sp. S2-20-1 Genome sequencing.</title>
        <authorList>
            <person name="Jin L."/>
        </authorList>
    </citation>
    <scope>NUCLEOTIDE SEQUENCE</scope>
    <source>
        <strain evidence="2">S2-20-1</strain>
    </source>
</reference>
<dbReference type="Proteomes" id="UP000680839">
    <property type="component" value="Chromosome"/>
</dbReference>
<evidence type="ECO:0000256" key="1">
    <source>
        <dbReference type="SAM" id="SignalP"/>
    </source>
</evidence>
<proteinExistence type="predicted"/>
<sequence length="167" mass="17294">MKLFGSRLFGQALKAAGVGAALMLSVSVSHAQSGPFTGFSGSWSGNGTVALSDGTTERIRCKASYNVNGTGLGLKQTLRCASDSYKFDLSTDVTSQGDRISGNWSEASRNIFGNLQGTAGGGEIEVFVEASGFAATVTLRTRGNRQTVQISSKGEIRGVNITMAKGG</sequence>
<gene>
    <name evidence="2" type="ORF">KMZ29_18715</name>
</gene>
<dbReference type="AlphaFoldDB" id="A0A975RLS6"/>
<evidence type="ECO:0000313" key="3">
    <source>
        <dbReference type="Proteomes" id="UP000680839"/>
    </source>
</evidence>
<keyword evidence="1" id="KW-0732">Signal</keyword>
<protein>
    <submittedName>
        <fullName evidence="2">Uncharacterized protein</fullName>
    </submittedName>
</protein>